<keyword evidence="7" id="KW-1185">Reference proteome</keyword>
<keyword evidence="6" id="KW-0282">Flagellum</keyword>
<dbReference type="GO" id="GO:0016020">
    <property type="term" value="C:membrane"/>
    <property type="evidence" value="ECO:0007669"/>
    <property type="project" value="UniProtKB-SubCell"/>
</dbReference>
<gene>
    <name evidence="6" type="ORF">KOR34_45990</name>
</gene>
<keyword evidence="6" id="KW-0966">Cell projection</keyword>
<name>A0A5C5UZX4_9BACT</name>
<evidence type="ECO:0000256" key="3">
    <source>
        <dbReference type="SAM" id="MobiDB-lite"/>
    </source>
</evidence>
<feature type="region of interest" description="Disordered" evidence="3">
    <location>
        <begin position="274"/>
        <end position="341"/>
    </location>
</feature>
<evidence type="ECO:0000259" key="5">
    <source>
        <dbReference type="Pfam" id="PF01514"/>
    </source>
</evidence>
<comment type="subcellular location">
    <subcellularLocation>
        <location evidence="1">Membrane</location>
    </subcellularLocation>
</comment>
<dbReference type="InterPro" id="IPR043427">
    <property type="entry name" value="YscJ/FliF"/>
</dbReference>
<evidence type="ECO:0000256" key="4">
    <source>
        <dbReference type="SAM" id="Phobius"/>
    </source>
</evidence>
<accession>A0A5C5UZX4</accession>
<evidence type="ECO:0000256" key="2">
    <source>
        <dbReference type="ARBA" id="ARBA00023136"/>
    </source>
</evidence>
<dbReference type="Pfam" id="PF01514">
    <property type="entry name" value="YscJ_FliF"/>
    <property type="match status" value="1"/>
</dbReference>
<evidence type="ECO:0000256" key="1">
    <source>
        <dbReference type="ARBA" id="ARBA00004370"/>
    </source>
</evidence>
<protein>
    <submittedName>
        <fullName evidence="6">Flagellar MS-ring protein</fullName>
    </submittedName>
</protein>
<feature type="transmembrane region" description="Helical" evidence="4">
    <location>
        <begin position="21"/>
        <end position="41"/>
    </location>
</feature>
<dbReference type="InterPro" id="IPR045851">
    <property type="entry name" value="AMP-bd_C_sf"/>
</dbReference>
<keyword evidence="6" id="KW-0969">Cilium</keyword>
<keyword evidence="4" id="KW-0812">Transmembrane</keyword>
<proteinExistence type="predicted"/>
<keyword evidence="4" id="KW-1133">Transmembrane helix</keyword>
<dbReference type="EMBL" id="SIHJ01000004">
    <property type="protein sequence ID" value="TWT31223.1"/>
    <property type="molecule type" value="Genomic_DNA"/>
</dbReference>
<dbReference type="RefSeq" id="WP_146568407.1">
    <property type="nucleotide sequence ID" value="NZ_SIHJ01000004.1"/>
</dbReference>
<feature type="compositionally biased region" description="Low complexity" evidence="3">
    <location>
        <begin position="329"/>
        <end position="341"/>
    </location>
</feature>
<reference evidence="6 7" key="1">
    <citation type="submission" date="2019-02" db="EMBL/GenBank/DDBJ databases">
        <title>Deep-cultivation of Planctomycetes and their phenomic and genomic characterization uncovers novel biology.</title>
        <authorList>
            <person name="Wiegand S."/>
            <person name="Jogler M."/>
            <person name="Boedeker C."/>
            <person name="Pinto D."/>
            <person name="Vollmers J."/>
            <person name="Rivas-Marin E."/>
            <person name="Kohn T."/>
            <person name="Peeters S.H."/>
            <person name="Heuer A."/>
            <person name="Rast P."/>
            <person name="Oberbeckmann S."/>
            <person name="Bunk B."/>
            <person name="Jeske O."/>
            <person name="Meyerdierks A."/>
            <person name="Storesund J.E."/>
            <person name="Kallscheuer N."/>
            <person name="Luecker S."/>
            <person name="Lage O.M."/>
            <person name="Pohl T."/>
            <person name="Merkel B.J."/>
            <person name="Hornburger P."/>
            <person name="Mueller R.-W."/>
            <person name="Bruemmer F."/>
            <person name="Labrenz M."/>
            <person name="Spormann A.M."/>
            <person name="Op Den Camp H."/>
            <person name="Overmann J."/>
            <person name="Amann R."/>
            <person name="Jetten M.S.M."/>
            <person name="Mascher T."/>
            <person name="Medema M.H."/>
            <person name="Devos D.P."/>
            <person name="Kaster A.-K."/>
            <person name="Ovreas L."/>
            <person name="Rohde M."/>
            <person name="Galperin M.Y."/>
            <person name="Jogler C."/>
        </authorList>
    </citation>
    <scope>NUCLEOTIDE SEQUENCE [LARGE SCALE GENOMIC DNA]</scope>
    <source>
        <strain evidence="6 7">KOR34</strain>
    </source>
</reference>
<comment type="caution">
    <text evidence="6">The sequence shown here is derived from an EMBL/GenBank/DDBJ whole genome shotgun (WGS) entry which is preliminary data.</text>
</comment>
<keyword evidence="2 4" id="KW-0472">Membrane</keyword>
<dbReference type="InterPro" id="IPR006182">
    <property type="entry name" value="FliF_N_dom"/>
</dbReference>
<dbReference type="AlphaFoldDB" id="A0A5C5UZX4"/>
<feature type="compositionally biased region" description="Basic and acidic residues" evidence="3">
    <location>
        <begin position="510"/>
        <end position="529"/>
    </location>
</feature>
<dbReference type="Proteomes" id="UP000316714">
    <property type="component" value="Unassembled WGS sequence"/>
</dbReference>
<dbReference type="PANTHER" id="PTHR30046">
    <property type="entry name" value="FLAGELLAR M-RING PROTEIN"/>
    <property type="match status" value="1"/>
</dbReference>
<dbReference type="PANTHER" id="PTHR30046:SF0">
    <property type="entry name" value="FLAGELLAR M-RING PROTEIN"/>
    <property type="match status" value="1"/>
</dbReference>
<dbReference type="OrthoDB" id="268872at2"/>
<feature type="region of interest" description="Disordered" evidence="3">
    <location>
        <begin position="496"/>
        <end position="529"/>
    </location>
</feature>
<feature type="domain" description="Flagellar M-ring N-terminal" evidence="5">
    <location>
        <begin position="58"/>
        <end position="218"/>
    </location>
</feature>
<evidence type="ECO:0000313" key="7">
    <source>
        <dbReference type="Proteomes" id="UP000316714"/>
    </source>
</evidence>
<sequence length="551" mass="59742">MDFLNKYIDQLRDLFASMTPGARLTTGALLAVVVVSIGFLFKQSTSGPDEYLYGGEPLTRQELIDIATALSDAGLSDYDIVGNMVKVPRSKKHEYLAAIGAADAQPKDVSSVLEKAVENLSPFSSSVQQQHQVKAAHARTLSMTISKIAWIEDATVMYDEKDIRGLRHKTIATATVNVQPKAGEYIDSRRARSLQNMVAGAFASMKPEDVVVNNLNGDDVASNTDISPDDFSTPYLREQARLELAKKRQVERLLGYIPGARVQIKVELDEKLSEESLATSPEGPPATIHESEVSETSKQANTDGGAPPGGFAQGPSRGTREQAPARNNSSETSVTKTETTSHTYDRRVATVSAGLVPKSMWASIEIPREFIIGIWKKNKLAEEGKEPELVDREQVNLLQKQIIDDIKTSVEPLMTELAAGKDEFSQVKVVVYDTLPQREIEKPSMASQGLFWLGEYGNSLAMLGLAAFSLVMLRSMVRGGSKAGPAGAAALQLKPDSEKAGGGMEPAADDDSRPKLRLKKPDPVKDDLAEMVREDPDAAAAILSNWISNAS</sequence>
<evidence type="ECO:0000313" key="6">
    <source>
        <dbReference type="EMBL" id="TWT31223.1"/>
    </source>
</evidence>
<dbReference type="Gene3D" id="3.30.300.30">
    <property type="match status" value="1"/>
</dbReference>
<organism evidence="6 7">
    <name type="scientific">Posidoniimonas corsicana</name>
    <dbReference type="NCBI Taxonomy" id="1938618"/>
    <lineage>
        <taxon>Bacteria</taxon>
        <taxon>Pseudomonadati</taxon>
        <taxon>Planctomycetota</taxon>
        <taxon>Planctomycetia</taxon>
        <taxon>Pirellulales</taxon>
        <taxon>Lacipirellulaceae</taxon>
        <taxon>Posidoniimonas</taxon>
    </lineage>
</organism>